<keyword evidence="1" id="KW-0472">Membrane</keyword>
<dbReference type="SUPFAM" id="SSF55785">
    <property type="entry name" value="PYP-like sensor domain (PAS domain)"/>
    <property type="match status" value="1"/>
</dbReference>
<keyword evidence="5" id="KW-1185">Reference proteome</keyword>
<dbReference type="InterPro" id="IPR052163">
    <property type="entry name" value="DGC-Regulatory_Protein"/>
</dbReference>
<dbReference type="InterPro" id="IPR029787">
    <property type="entry name" value="Nucleotide_cyclase"/>
</dbReference>
<comment type="caution">
    <text evidence="4">The sequence shown here is derived from an EMBL/GenBank/DDBJ whole genome shotgun (WGS) entry which is preliminary data.</text>
</comment>
<feature type="transmembrane region" description="Helical" evidence="1">
    <location>
        <begin position="34"/>
        <end position="53"/>
    </location>
</feature>
<dbReference type="PANTHER" id="PTHR46663:SF4">
    <property type="entry name" value="DIGUANYLATE CYCLASE DGCT-RELATED"/>
    <property type="match status" value="1"/>
</dbReference>
<feature type="transmembrane region" description="Helical" evidence="1">
    <location>
        <begin position="9"/>
        <end position="28"/>
    </location>
</feature>
<keyword evidence="1" id="KW-0812">Transmembrane</keyword>
<dbReference type="Proteomes" id="UP000319148">
    <property type="component" value="Unassembled WGS sequence"/>
</dbReference>
<evidence type="ECO:0000259" key="3">
    <source>
        <dbReference type="PROSITE" id="PS50887"/>
    </source>
</evidence>
<dbReference type="OrthoDB" id="9812260at2"/>
<dbReference type="AlphaFoldDB" id="A0A501PNN4"/>
<dbReference type="InterPro" id="IPR043128">
    <property type="entry name" value="Rev_trsase/Diguanyl_cyclase"/>
</dbReference>
<dbReference type="CDD" id="cd01949">
    <property type="entry name" value="GGDEF"/>
    <property type="match status" value="1"/>
</dbReference>
<evidence type="ECO:0000313" key="4">
    <source>
        <dbReference type="EMBL" id="TPD61778.1"/>
    </source>
</evidence>
<proteinExistence type="predicted"/>
<dbReference type="InterPro" id="IPR000160">
    <property type="entry name" value="GGDEF_dom"/>
</dbReference>
<dbReference type="EMBL" id="VFIY01000005">
    <property type="protein sequence ID" value="TPD61778.1"/>
    <property type="molecule type" value="Genomic_DNA"/>
</dbReference>
<feature type="domain" description="GGDEF" evidence="3">
    <location>
        <begin position="270"/>
        <end position="403"/>
    </location>
</feature>
<dbReference type="PROSITE" id="PS50112">
    <property type="entry name" value="PAS"/>
    <property type="match status" value="1"/>
</dbReference>
<keyword evidence="1" id="KW-1133">Transmembrane helix</keyword>
<dbReference type="SMART" id="SM00267">
    <property type="entry name" value="GGDEF"/>
    <property type="match status" value="1"/>
</dbReference>
<dbReference type="Gene3D" id="3.30.70.270">
    <property type="match status" value="1"/>
</dbReference>
<dbReference type="FunFam" id="3.30.70.270:FF:000001">
    <property type="entry name" value="Diguanylate cyclase domain protein"/>
    <property type="match status" value="1"/>
</dbReference>
<dbReference type="RefSeq" id="WP_139939494.1">
    <property type="nucleotide sequence ID" value="NZ_JBHSYP010000003.1"/>
</dbReference>
<feature type="domain" description="PAS" evidence="2">
    <location>
        <begin position="108"/>
        <end position="150"/>
    </location>
</feature>
<gene>
    <name evidence="4" type="ORF">FIV46_06100</name>
</gene>
<name>A0A501PNN4_9PROT</name>
<dbReference type="Pfam" id="PF00990">
    <property type="entry name" value="GGDEF"/>
    <property type="match status" value="1"/>
</dbReference>
<dbReference type="SUPFAM" id="SSF55073">
    <property type="entry name" value="Nucleotide cyclase"/>
    <property type="match status" value="1"/>
</dbReference>
<accession>A0A501PNN4</accession>
<dbReference type="Pfam" id="PF12860">
    <property type="entry name" value="PAS_7"/>
    <property type="match status" value="1"/>
</dbReference>
<dbReference type="PANTHER" id="PTHR46663">
    <property type="entry name" value="DIGUANYLATE CYCLASE DGCT-RELATED"/>
    <property type="match status" value="1"/>
</dbReference>
<evidence type="ECO:0000256" key="1">
    <source>
        <dbReference type="SAM" id="Phobius"/>
    </source>
</evidence>
<reference evidence="5" key="1">
    <citation type="submission" date="2019-06" db="EMBL/GenBank/DDBJ databases">
        <title>The complete genome of Emcibacter congregatus ZYLT.</title>
        <authorList>
            <person name="Zhao Z."/>
        </authorList>
    </citation>
    <scope>NUCLEOTIDE SEQUENCE [LARGE SCALE GENOMIC DNA]</scope>
    <source>
        <strain evidence="5">MCCC 1A06723</strain>
    </source>
</reference>
<evidence type="ECO:0000313" key="5">
    <source>
        <dbReference type="Proteomes" id="UP000319148"/>
    </source>
</evidence>
<protein>
    <submittedName>
        <fullName evidence="4">Diguanylate cyclase</fullName>
    </submittedName>
</protein>
<sequence length="412" mass="45608">MTYEKNTTNIYPLLGILMFFLLLAGMVFSDGNIAGVFAVFGITLAVFMVFYLYRKNVSLEEKLEETSLELHASRDALAAEKSALQKIAEENIGLAEENFLAREEAEAHSSLLMAVMENMPQAVCLVSADGEMLNWNSKMAPLFGLAPEAISADMTFAQLSWSLSDARLSVPDHALVGKYNLSDDLPETAVPDEVTHYEREMEDGRTLEVFRTVLLDGSFVATYTDITERKKAEHVIRRMAHFDGVTGLSNRAHFTEKLEGRLHQSRRNDGPFAVVMLDLDKFKHVNDTHGHPMGDALLERVAEIFAVSVRDDDLVARFGGDEFAIMFDEINEIEEVLAPLNRILKKISQPLEIDGVELEVGTSMGVAMFPDHGTTADGLIKTADEALYLAKKNGRGRIEVAGLPPKGLKLLV</sequence>
<evidence type="ECO:0000259" key="2">
    <source>
        <dbReference type="PROSITE" id="PS50112"/>
    </source>
</evidence>
<dbReference type="InterPro" id="IPR000014">
    <property type="entry name" value="PAS"/>
</dbReference>
<dbReference type="GO" id="GO:0003824">
    <property type="term" value="F:catalytic activity"/>
    <property type="evidence" value="ECO:0007669"/>
    <property type="project" value="UniProtKB-ARBA"/>
</dbReference>
<dbReference type="InterPro" id="IPR035965">
    <property type="entry name" value="PAS-like_dom_sf"/>
</dbReference>
<dbReference type="SMART" id="SM00091">
    <property type="entry name" value="PAS"/>
    <property type="match status" value="1"/>
</dbReference>
<dbReference type="NCBIfam" id="TIGR00254">
    <property type="entry name" value="GGDEF"/>
    <property type="match status" value="1"/>
</dbReference>
<dbReference type="Gene3D" id="3.30.450.20">
    <property type="entry name" value="PAS domain"/>
    <property type="match status" value="1"/>
</dbReference>
<dbReference type="PROSITE" id="PS50887">
    <property type="entry name" value="GGDEF"/>
    <property type="match status" value="1"/>
</dbReference>
<organism evidence="4 5">
    <name type="scientific">Emcibacter nanhaiensis</name>
    <dbReference type="NCBI Taxonomy" id="1505037"/>
    <lineage>
        <taxon>Bacteria</taxon>
        <taxon>Pseudomonadati</taxon>
        <taxon>Pseudomonadota</taxon>
        <taxon>Alphaproteobacteria</taxon>
        <taxon>Emcibacterales</taxon>
        <taxon>Emcibacteraceae</taxon>
        <taxon>Emcibacter</taxon>
    </lineage>
</organism>